<dbReference type="ExpressionAtlas" id="A0A3L6G2G4">
    <property type="expression patterns" value="baseline and differential"/>
</dbReference>
<gene>
    <name evidence="3" type="primary">KIN7E_2</name>
    <name evidence="3" type="ORF">Zm00014a_004451</name>
</gene>
<feature type="compositionally biased region" description="Low complexity" evidence="2">
    <location>
        <begin position="119"/>
        <end position="140"/>
    </location>
</feature>
<accession>A0A3L6G2G4</accession>
<feature type="region of interest" description="Disordered" evidence="2">
    <location>
        <begin position="346"/>
        <end position="383"/>
    </location>
</feature>
<keyword evidence="1" id="KW-0175">Coiled coil</keyword>
<evidence type="ECO:0000313" key="3">
    <source>
        <dbReference type="EMBL" id="PWZ39600.1"/>
    </source>
</evidence>
<sequence>MKLFLCFQISQAAAEKNLHEERVPEVSLSHLDRIEETERMVPVNPEEVPVDLAEGLVYLPDRKREYFVDDDDVSLDSELSLEGKLDLNNPEESARFGRRNHKRGMLGWFKLKKSDQLSGLSSSVDGDSTASVSPSCSKSSQQKHLLLDLKDGRRKSMTRKGDDPSLADSFLERTQAGDLFSAAPRVRHPLPSGTTIVDQIDLLQEQVKMLAGDVALCTSSLKRLTEQAANNPDNLQIQANFLIEQIVRLKDEIAEKKSHIHMLEQRMVQSLETTEGPAIKTELSQTFSKLSTQLSEKTFELEIMSADNRILQDQLQAKVTENAELQETVAHLRQEISNLSKAAKSEDSFASVQSSEPSTASTDTRDQTNEISNRANMSSRTTDLNESGFISQVLKQASEIESLKQENLRLVEEKDGLEIHSQKLAEESSYAKELASAAAIELKNLAEEVTRLSYENAKLNADLAAARELNASMSRSNIHPDPKRRDHESGILVEELQKELVASCQREAVLEDTLSQKDRRESELLKIIDDAKCREHELKNELASMGALLSKIKKENSQQDVFEFKAKQNGFHSSKTDSGRLVSEMQASDNGCWDGLSTFEEARAAYNFERMRCKELESIVSKLKGEDLRGLDVKVLEELQNFHVEALSRICQEKVCHSTWERQRPRPLRTRTVHMDTSCSHWFEESWYLLNGKIFSGMKPLQNILRSFFLNKTKHIHSASNSVHYYIII</sequence>
<feature type="coiled-coil region" evidence="1">
    <location>
        <begin position="239"/>
        <end position="266"/>
    </location>
</feature>
<feature type="coiled-coil region" evidence="1">
    <location>
        <begin position="308"/>
        <end position="342"/>
    </location>
</feature>
<feature type="coiled-coil region" evidence="1">
    <location>
        <begin position="393"/>
        <end position="462"/>
    </location>
</feature>
<evidence type="ECO:0000256" key="1">
    <source>
        <dbReference type="SAM" id="Coils"/>
    </source>
</evidence>
<feature type="region of interest" description="Disordered" evidence="2">
    <location>
        <begin position="119"/>
        <end position="143"/>
    </location>
</feature>
<evidence type="ECO:0000313" key="4">
    <source>
        <dbReference type="Proteomes" id="UP000251960"/>
    </source>
</evidence>
<evidence type="ECO:0000256" key="2">
    <source>
        <dbReference type="SAM" id="MobiDB-lite"/>
    </source>
</evidence>
<proteinExistence type="predicted"/>
<dbReference type="EMBL" id="NCVQ01000003">
    <property type="protein sequence ID" value="PWZ39600.1"/>
    <property type="molecule type" value="Genomic_DNA"/>
</dbReference>
<feature type="compositionally biased region" description="Polar residues" evidence="2">
    <location>
        <begin position="348"/>
        <end position="362"/>
    </location>
</feature>
<name>A0A3L6G2G4_MAIZE</name>
<dbReference type="Proteomes" id="UP000251960">
    <property type="component" value="Chromosome 2"/>
</dbReference>
<protein>
    <submittedName>
        <fullName evidence="3">Kinesin-like protein KIN-7E, chloroplastic</fullName>
    </submittedName>
</protein>
<dbReference type="AlphaFoldDB" id="A0A3L6G2G4"/>
<feature type="compositionally biased region" description="Polar residues" evidence="2">
    <location>
        <begin position="369"/>
        <end position="383"/>
    </location>
</feature>
<comment type="caution">
    <text evidence="3">The sequence shown here is derived from an EMBL/GenBank/DDBJ whole genome shotgun (WGS) entry which is preliminary data.</text>
</comment>
<organism evidence="3 4">
    <name type="scientific">Zea mays</name>
    <name type="common">Maize</name>
    <dbReference type="NCBI Taxonomy" id="4577"/>
    <lineage>
        <taxon>Eukaryota</taxon>
        <taxon>Viridiplantae</taxon>
        <taxon>Streptophyta</taxon>
        <taxon>Embryophyta</taxon>
        <taxon>Tracheophyta</taxon>
        <taxon>Spermatophyta</taxon>
        <taxon>Magnoliopsida</taxon>
        <taxon>Liliopsida</taxon>
        <taxon>Poales</taxon>
        <taxon>Poaceae</taxon>
        <taxon>PACMAD clade</taxon>
        <taxon>Panicoideae</taxon>
        <taxon>Andropogonodae</taxon>
        <taxon>Andropogoneae</taxon>
        <taxon>Tripsacinae</taxon>
        <taxon>Zea</taxon>
    </lineage>
</organism>
<reference evidence="3 4" key="1">
    <citation type="journal article" date="2018" name="Nat. Genet.">
        <title>Extensive intraspecific gene order and gene structural variations between Mo17 and other maize genomes.</title>
        <authorList>
            <person name="Sun S."/>
            <person name="Zhou Y."/>
            <person name="Chen J."/>
            <person name="Shi J."/>
            <person name="Zhao H."/>
            <person name="Zhao H."/>
            <person name="Song W."/>
            <person name="Zhang M."/>
            <person name="Cui Y."/>
            <person name="Dong X."/>
            <person name="Liu H."/>
            <person name="Ma X."/>
            <person name="Jiao Y."/>
            <person name="Wang B."/>
            <person name="Wei X."/>
            <person name="Stein J.C."/>
            <person name="Glaubitz J.C."/>
            <person name="Lu F."/>
            <person name="Yu G."/>
            <person name="Liang C."/>
            <person name="Fengler K."/>
            <person name="Li B."/>
            <person name="Rafalski A."/>
            <person name="Schnable P.S."/>
            <person name="Ware D.H."/>
            <person name="Buckler E.S."/>
            <person name="Lai J."/>
        </authorList>
    </citation>
    <scope>NUCLEOTIDE SEQUENCE [LARGE SCALE GENOMIC DNA]</scope>
    <source>
        <strain evidence="4">cv. Missouri 17</strain>
        <tissue evidence="3">Seedling</tissue>
    </source>
</reference>